<comment type="caution">
    <text evidence="2">The sequence shown here is derived from an EMBL/GenBank/DDBJ whole genome shotgun (WGS) entry which is preliminary data.</text>
</comment>
<sequence length="361" mass="40350">MGLLFFLCRFNCFLEAGHPEFFAIFDLWLGLTSLSVHSPSYRTEFGALRSDALTNRLLKRMMRCHGQHAIRPVIVSVSASYAVNCTSPTGRHPAAAVSNHSSSWFHAHGQPSVVSASIVECRPSCILHRRASEVTLEFRSVTTSVVGTNSPLLGKSVEVTWNVDSFGSGLEQDFSYISDKGLLTTGPRIEVGNVVTHMGLYTPMSECSMYYSYVGGLRCELECYVVEGLVVREPLVYIEYTPFNRAVRVQRGADRRGARRMHRVMVRIFGLRFVFDDLSTIFWNTPEFLVLHSDLNLVRKVGSLQINKNSFMKAFPKTTFIPHSRGGRGRRARRVQPEVQPVAQATDTAAPITHVDLAAME</sequence>
<proteinExistence type="predicted"/>
<reference evidence="2 3" key="1">
    <citation type="submission" date="2019-08" db="EMBL/GenBank/DDBJ databases">
        <title>Draft genome sequences of two oriental melons (Cucumis melo L. var makuwa).</title>
        <authorList>
            <person name="Kwon S.-Y."/>
        </authorList>
    </citation>
    <scope>NUCLEOTIDE SEQUENCE [LARGE SCALE GENOMIC DNA]</scope>
    <source>
        <strain evidence="3">cv. Chang Bougi</strain>
        <tissue evidence="2">Leaf</tissue>
    </source>
</reference>
<keyword evidence="1" id="KW-0732">Signal</keyword>
<feature type="signal peptide" evidence="1">
    <location>
        <begin position="1"/>
        <end position="16"/>
    </location>
</feature>
<organism evidence="2 3">
    <name type="scientific">Cucumis melo var. makuwa</name>
    <name type="common">Oriental melon</name>
    <dbReference type="NCBI Taxonomy" id="1194695"/>
    <lineage>
        <taxon>Eukaryota</taxon>
        <taxon>Viridiplantae</taxon>
        <taxon>Streptophyta</taxon>
        <taxon>Embryophyta</taxon>
        <taxon>Tracheophyta</taxon>
        <taxon>Spermatophyta</taxon>
        <taxon>Magnoliopsida</taxon>
        <taxon>eudicotyledons</taxon>
        <taxon>Gunneridae</taxon>
        <taxon>Pentapetalae</taxon>
        <taxon>rosids</taxon>
        <taxon>fabids</taxon>
        <taxon>Cucurbitales</taxon>
        <taxon>Cucurbitaceae</taxon>
        <taxon>Benincaseae</taxon>
        <taxon>Cucumis</taxon>
    </lineage>
</organism>
<evidence type="ECO:0000313" key="3">
    <source>
        <dbReference type="Proteomes" id="UP000321947"/>
    </source>
</evidence>
<name>A0A5D3DCG9_CUCMM</name>
<dbReference type="AlphaFoldDB" id="A0A5D3DCG9"/>
<gene>
    <name evidence="2" type="ORF">E5676_scaffold1814G00040</name>
</gene>
<evidence type="ECO:0000313" key="2">
    <source>
        <dbReference type="EMBL" id="TYK21337.1"/>
    </source>
</evidence>
<accession>A0A5D3DCG9</accession>
<feature type="chain" id="PRO_5023057124" evidence="1">
    <location>
        <begin position="17"/>
        <end position="361"/>
    </location>
</feature>
<protein>
    <submittedName>
        <fullName evidence="2">Ty3-gypsy retrotransposon protein</fullName>
    </submittedName>
</protein>
<dbReference type="Proteomes" id="UP000321947">
    <property type="component" value="Unassembled WGS sequence"/>
</dbReference>
<evidence type="ECO:0000256" key="1">
    <source>
        <dbReference type="SAM" id="SignalP"/>
    </source>
</evidence>
<dbReference type="EMBL" id="SSTD01005705">
    <property type="protein sequence ID" value="TYK21337.1"/>
    <property type="molecule type" value="Genomic_DNA"/>
</dbReference>